<dbReference type="AlphaFoldDB" id="A0AAU8FHW2"/>
<sequence>MTRKDENLLRHLPIPVQLARQALERLRIEQRLLGAAPSYWLMYNAVNYALFNARSSLTLNDRYKLDEKVFHQFAALALN</sequence>
<proteinExistence type="predicted"/>
<name>A0AAU8FHW2_9BACT</name>
<dbReference type="EMBL" id="CP159289">
    <property type="protein sequence ID" value="XCH23674.1"/>
    <property type="molecule type" value="Genomic_DNA"/>
</dbReference>
<gene>
    <name evidence="1" type="ORF">ABV298_25725</name>
</gene>
<dbReference type="RefSeq" id="WP_353718998.1">
    <property type="nucleotide sequence ID" value="NZ_CP159289.1"/>
</dbReference>
<reference evidence="1" key="1">
    <citation type="submission" date="2024-06" db="EMBL/GenBank/DDBJ databases">
        <title>Sequencing and assembly of the genome of Dyadobacter sp. strain 676, a symbiont of Cyamopsis tetragonoloba.</title>
        <authorList>
            <person name="Guro P."/>
            <person name="Sazanova A."/>
            <person name="Kuznetsova I."/>
            <person name="Belimov A."/>
            <person name="Safronova V."/>
        </authorList>
    </citation>
    <scope>NUCLEOTIDE SEQUENCE</scope>
    <source>
        <strain evidence="1">676</strain>
    </source>
</reference>
<evidence type="ECO:0000313" key="1">
    <source>
        <dbReference type="EMBL" id="XCH23674.1"/>
    </source>
</evidence>
<organism evidence="1">
    <name type="scientific">Dyadobacter sp. 676</name>
    <dbReference type="NCBI Taxonomy" id="3088362"/>
    <lineage>
        <taxon>Bacteria</taxon>
        <taxon>Pseudomonadati</taxon>
        <taxon>Bacteroidota</taxon>
        <taxon>Cytophagia</taxon>
        <taxon>Cytophagales</taxon>
        <taxon>Spirosomataceae</taxon>
        <taxon>Dyadobacter</taxon>
    </lineage>
</organism>
<evidence type="ECO:0008006" key="2">
    <source>
        <dbReference type="Google" id="ProtNLM"/>
    </source>
</evidence>
<accession>A0AAU8FHW2</accession>
<protein>
    <recommendedName>
        <fullName evidence="2">HEPN domain-containing protein</fullName>
    </recommendedName>
</protein>